<reference evidence="1 2" key="1">
    <citation type="submission" date="2018-12" db="EMBL/GenBank/DDBJ databases">
        <title>Flammeovirga pectinis sp. nov., isolated from the gut of the Korean scallop, Patinopecten yessoensis.</title>
        <authorList>
            <person name="Bae J.-W."/>
            <person name="Jeong Y.-S."/>
            <person name="Kang W."/>
        </authorList>
    </citation>
    <scope>NUCLEOTIDE SEQUENCE [LARGE SCALE GENOMIC DNA]</scope>
    <source>
        <strain evidence="1 2">L12M1</strain>
    </source>
</reference>
<dbReference type="InterPro" id="IPR052894">
    <property type="entry name" value="AsmA-related"/>
</dbReference>
<evidence type="ECO:0000313" key="2">
    <source>
        <dbReference type="Proteomes" id="UP000267268"/>
    </source>
</evidence>
<dbReference type="Pfam" id="PF05359">
    <property type="entry name" value="DUF748"/>
    <property type="match status" value="2"/>
</dbReference>
<dbReference type="GO" id="GO:0005886">
    <property type="term" value="C:plasma membrane"/>
    <property type="evidence" value="ECO:0007669"/>
    <property type="project" value="TreeGrafter"/>
</dbReference>
<dbReference type="RefSeq" id="WP_126613707.1">
    <property type="nucleotide sequence ID" value="NZ_CP034562.1"/>
</dbReference>
<dbReference type="AlphaFoldDB" id="A0A3S9P2A3"/>
<accession>A0A3S9P2A3</accession>
<dbReference type="PANTHER" id="PTHR30441:SF8">
    <property type="entry name" value="DUF748 DOMAIN-CONTAINING PROTEIN"/>
    <property type="match status" value="1"/>
</dbReference>
<dbReference type="PANTHER" id="PTHR30441">
    <property type="entry name" value="DUF748 DOMAIN-CONTAINING PROTEIN"/>
    <property type="match status" value="1"/>
</dbReference>
<proteinExistence type="predicted"/>
<protein>
    <submittedName>
        <fullName evidence="1">DUF748 domain-containing protein</fullName>
    </submittedName>
</protein>
<keyword evidence="2" id="KW-1185">Reference proteome</keyword>
<evidence type="ECO:0000313" key="1">
    <source>
        <dbReference type="EMBL" id="AZQ62321.1"/>
    </source>
</evidence>
<dbReference type="GO" id="GO:0090313">
    <property type="term" value="P:regulation of protein targeting to membrane"/>
    <property type="evidence" value="ECO:0007669"/>
    <property type="project" value="TreeGrafter"/>
</dbReference>
<sequence length="745" mass="85105">MNKRFKTPLITGAILLVLFVLLRYVIPSLGLDYFNKNSKELIGRQSTIELLDLNIFTGELSISNFRLFEADDTTKFIGLDSLYLDVELTDLIKRELLLTELKLVHPYGKVIQNNESFNFDDLIERYATTDSIVIEEPVITDEEEPFIGYTIRNISIDDGYVEFEDLAKNETFNLKGVGIGIPEITWSNDQTLVDFGFDLDNGGSFAFKADYNIKTNEYELDFDLQQLRINKLTNYLNDYLELKSIDGYANATLNIVGDADHVTDVLVKGEASIDSLVILDTLSQKVFAVDRALSIFRSIDVANNDFQFELLKMEHPYMRFDLHENTNNLFQFFKLDEETQEVEVEETGTVAIGEDLPELKYHIDSIAIIGGEMLYRDQRIPRKEYKYAVSDVNVFNGVLGSEEKVWAFHSTGTLNKRGKLKADLSIEPNNFYNVTIDYVIENFQIQDFSFFSNIYTGYPIFKGAMTYYGHTDIKENNLVSENKIKIEDFELGRKADGSYAYGLPLRFAVFLLKDKNGDIILDVPVKGSLDDPKFRVGRIIWQVVKNVCNKVIAAPFKALAGIFKVDEDDLKDIKFKHYTDTLLTSKHIKQLKTIKKVYDKKPDLKVKLVQFVDRHNEKENLVKGYAEDQYSIATSTSSIKQVATDPIDFRTYLMNNLYARMDSTMVTVDSTSSIEEVCWLFVGEDKADSLEERILATRQRILVDYIADELPEIKGAVTIETAKETEGSNVGSLPLFDLEYSIEDM</sequence>
<dbReference type="KEGG" id="fll:EI427_08740"/>
<dbReference type="EMBL" id="CP034562">
    <property type="protein sequence ID" value="AZQ62321.1"/>
    <property type="molecule type" value="Genomic_DNA"/>
</dbReference>
<dbReference type="OrthoDB" id="9806239at2"/>
<dbReference type="Proteomes" id="UP000267268">
    <property type="component" value="Chromosome 1"/>
</dbReference>
<dbReference type="InterPro" id="IPR008023">
    <property type="entry name" value="DUF748"/>
</dbReference>
<gene>
    <name evidence="1" type="ORF">EI427_08740</name>
</gene>
<organism evidence="1 2">
    <name type="scientific">Flammeovirga pectinis</name>
    <dbReference type="NCBI Taxonomy" id="2494373"/>
    <lineage>
        <taxon>Bacteria</taxon>
        <taxon>Pseudomonadati</taxon>
        <taxon>Bacteroidota</taxon>
        <taxon>Cytophagia</taxon>
        <taxon>Cytophagales</taxon>
        <taxon>Flammeovirgaceae</taxon>
        <taxon>Flammeovirga</taxon>
    </lineage>
</organism>
<name>A0A3S9P2A3_9BACT</name>